<dbReference type="OrthoDB" id="277199at2759"/>
<organism evidence="5 6">
    <name type="scientific">Smittium simulii</name>
    <dbReference type="NCBI Taxonomy" id="133385"/>
    <lineage>
        <taxon>Eukaryota</taxon>
        <taxon>Fungi</taxon>
        <taxon>Fungi incertae sedis</taxon>
        <taxon>Zoopagomycota</taxon>
        <taxon>Kickxellomycotina</taxon>
        <taxon>Harpellomycetes</taxon>
        <taxon>Harpellales</taxon>
        <taxon>Legeriomycetaceae</taxon>
        <taxon>Smittium</taxon>
    </lineage>
</organism>
<dbReference type="GO" id="GO:0003743">
    <property type="term" value="F:translation initiation factor activity"/>
    <property type="evidence" value="ECO:0007669"/>
    <property type="project" value="InterPro"/>
</dbReference>
<evidence type="ECO:0000256" key="3">
    <source>
        <dbReference type="ARBA" id="ARBA00020058"/>
    </source>
</evidence>
<proteinExistence type="inferred from homology"/>
<feature type="domain" description="SUI1" evidence="4">
    <location>
        <begin position="44"/>
        <end position="115"/>
    </location>
</feature>
<sequence>MNKLEIDNVAATKIAKQEQKLQKEIIKEEARAERERDKKMSTKVTVKRSDRAKKKTMTVVIGLDVFGVDLKKTSKMFSSHFACGCSVVKNILGAEEVTIQGDFVDEVCNLLYTKYPQIPRENIVQVEEKKSKKKI</sequence>
<accession>A0A2T9YDY4</accession>
<keyword evidence="6" id="KW-1185">Reference proteome</keyword>
<dbReference type="GO" id="GO:0001731">
    <property type="term" value="P:formation of translation preinitiation complex"/>
    <property type="evidence" value="ECO:0007669"/>
    <property type="project" value="TreeGrafter"/>
</dbReference>
<dbReference type="Pfam" id="PF01253">
    <property type="entry name" value="SUI1"/>
    <property type="match status" value="1"/>
</dbReference>
<reference evidence="5 6" key="1">
    <citation type="journal article" date="2018" name="MBio">
        <title>Comparative Genomics Reveals the Core Gene Toolbox for the Fungus-Insect Symbiosis.</title>
        <authorList>
            <person name="Wang Y."/>
            <person name="Stata M."/>
            <person name="Wang W."/>
            <person name="Stajich J.E."/>
            <person name="White M.M."/>
            <person name="Moncalvo J.M."/>
        </authorList>
    </citation>
    <scope>NUCLEOTIDE SEQUENCE [LARGE SCALE GENOMIC DNA]</scope>
    <source>
        <strain evidence="5 6">SWE-8-4</strain>
    </source>
</reference>
<dbReference type="InterPro" id="IPR001950">
    <property type="entry name" value="SUI1"/>
</dbReference>
<dbReference type="InterPro" id="IPR046447">
    <property type="entry name" value="DENR_C"/>
</dbReference>
<evidence type="ECO:0000313" key="6">
    <source>
        <dbReference type="Proteomes" id="UP000245383"/>
    </source>
</evidence>
<dbReference type="CDD" id="cd11607">
    <property type="entry name" value="DENR_C"/>
    <property type="match status" value="1"/>
</dbReference>
<dbReference type="GO" id="GO:0002188">
    <property type="term" value="P:translation reinitiation"/>
    <property type="evidence" value="ECO:0007669"/>
    <property type="project" value="TreeGrafter"/>
</dbReference>
<dbReference type="PROSITE" id="PS50296">
    <property type="entry name" value="SUI1"/>
    <property type="match status" value="1"/>
</dbReference>
<dbReference type="Gene3D" id="3.30.780.10">
    <property type="entry name" value="SUI1-like domain"/>
    <property type="match status" value="1"/>
</dbReference>
<dbReference type="PANTHER" id="PTHR12789:SF0">
    <property type="entry name" value="DENSITY-REGULATED PROTEIN"/>
    <property type="match status" value="1"/>
</dbReference>
<dbReference type="InterPro" id="IPR036877">
    <property type="entry name" value="SUI1_dom_sf"/>
</dbReference>
<evidence type="ECO:0000256" key="2">
    <source>
        <dbReference type="ARBA" id="ARBA00011742"/>
    </source>
</evidence>
<comment type="similarity">
    <text evidence="1">Belongs to the DENR family.</text>
</comment>
<dbReference type="EMBL" id="MBFR01000254">
    <property type="protein sequence ID" value="PVU90509.1"/>
    <property type="molecule type" value="Genomic_DNA"/>
</dbReference>
<dbReference type="InterPro" id="IPR050318">
    <property type="entry name" value="DENR/SUI1_TIF"/>
</dbReference>
<protein>
    <recommendedName>
        <fullName evidence="3">Translation machinery-associated protein 22</fullName>
    </recommendedName>
</protein>
<dbReference type="AlphaFoldDB" id="A0A2T9YDY4"/>
<evidence type="ECO:0000313" key="5">
    <source>
        <dbReference type="EMBL" id="PVU90509.1"/>
    </source>
</evidence>
<gene>
    <name evidence="5" type="ORF">BB561_004849</name>
</gene>
<dbReference type="SUPFAM" id="SSF55159">
    <property type="entry name" value="eIF1-like"/>
    <property type="match status" value="1"/>
</dbReference>
<dbReference type="STRING" id="133385.A0A2T9YDY4"/>
<dbReference type="GO" id="GO:0003729">
    <property type="term" value="F:mRNA binding"/>
    <property type="evidence" value="ECO:0007669"/>
    <property type="project" value="TreeGrafter"/>
</dbReference>
<comment type="caution">
    <text evidence="5">The sequence shown here is derived from an EMBL/GenBank/DDBJ whole genome shotgun (WGS) entry which is preliminary data.</text>
</comment>
<evidence type="ECO:0000256" key="1">
    <source>
        <dbReference type="ARBA" id="ARBA00007514"/>
    </source>
</evidence>
<dbReference type="PANTHER" id="PTHR12789">
    <property type="entry name" value="DENSITY-REGULATED PROTEIN HOMOLOG"/>
    <property type="match status" value="1"/>
</dbReference>
<comment type="subunit">
    <text evidence="2">Interacts with the 40S ribosomal subunit.</text>
</comment>
<evidence type="ECO:0000259" key="4">
    <source>
        <dbReference type="PROSITE" id="PS50296"/>
    </source>
</evidence>
<name>A0A2T9YDY4_9FUNG</name>
<dbReference type="Proteomes" id="UP000245383">
    <property type="component" value="Unassembled WGS sequence"/>
</dbReference>